<dbReference type="HOGENOM" id="CLU_1454520_0_0_1"/>
<evidence type="ECO:0000256" key="2">
    <source>
        <dbReference type="ARBA" id="ARBA00001946"/>
    </source>
</evidence>
<dbReference type="Gene3D" id="3.90.199.10">
    <property type="entry name" value="Topoisomerase II, domain 5"/>
    <property type="match status" value="1"/>
</dbReference>
<accession>A0A067S4X1</accession>
<dbReference type="GO" id="GO:0003677">
    <property type="term" value="F:DNA binding"/>
    <property type="evidence" value="ECO:0007669"/>
    <property type="project" value="UniProtKB-UniRule"/>
</dbReference>
<dbReference type="PANTHER" id="PTHR10169:SF38">
    <property type="entry name" value="DNA TOPOISOMERASE 2"/>
    <property type="match status" value="1"/>
</dbReference>
<keyword evidence="7 9" id="KW-0238">DNA-binding</keyword>
<proteinExistence type="predicted"/>
<evidence type="ECO:0000256" key="1">
    <source>
        <dbReference type="ARBA" id="ARBA00000185"/>
    </source>
</evidence>
<evidence type="ECO:0000256" key="7">
    <source>
        <dbReference type="ARBA" id="ARBA00023125"/>
    </source>
</evidence>
<reference evidence="13" key="1">
    <citation type="journal article" date="2014" name="Proc. Natl. Acad. Sci. U.S.A.">
        <title>Extensive sampling of basidiomycete genomes demonstrates inadequacy of the white-rot/brown-rot paradigm for wood decay fungi.</title>
        <authorList>
            <person name="Riley R."/>
            <person name="Salamov A.A."/>
            <person name="Brown D.W."/>
            <person name="Nagy L.G."/>
            <person name="Floudas D."/>
            <person name="Held B.W."/>
            <person name="Levasseur A."/>
            <person name="Lombard V."/>
            <person name="Morin E."/>
            <person name="Otillar R."/>
            <person name="Lindquist E.A."/>
            <person name="Sun H."/>
            <person name="LaButti K.M."/>
            <person name="Schmutz J."/>
            <person name="Jabbour D."/>
            <person name="Luo H."/>
            <person name="Baker S.E."/>
            <person name="Pisabarro A.G."/>
            <person name="Walton J.D."/>
            <person name="Blanchette R.A."/>
            <person name="Henrissat B."/>
            <person name="Martin F."/>
            <person name="Cullen D."/>
            <person name="Hibbett D.S."/>
            <person name="Grigoriev I.V."/>
        </authorList>
    </citation>
    <scope>NUCLEOTIDE SEQUENCE [LARGE SCALE GENOMIC DNA]</scope>
    <source>
        <strain evidence="13">CBS 339.88</strain>
    </source>
</reference>
<keyword evidence="13" id="KW-1185">Reference proteome</keyword>
<evidence type="ECO:0000256" key="3">
    <source>
        <dbReference type="ARBA" id="ARBA00012895"/>
    </source>
</evidence>
<evidence type="ECO:0000256" key="9">
    <source>
        <dbReference type="PROSITE-ProRule" id="PRU01384"/>
    </source>
</evidence>
<comment type="cofactor">
    <cofactor evidence="2">
        <name>Mg(2+)</name>
        <dbReference type="ChEBI" id="CHEBI:18420"/>
    </cofactor>
</comment>
<dbReference type="AlphaFoldDB" id="A0A067S4X1"/>
<evidence type="ECO:0000256" key="6">
    <source>
        <dbReference type="ARBA" id="ARBA00023029"/>
    </source>
</evidence>
<feature type="domain" description="Topo IIA-type catalytic" evidence="11">
    <location>
        <begin position="24"/>
        <end position="186"/>
    </location>
</feature>
<dbReference type="GO" id="GO:0000819">
    <property type="term" value="P:sister chromatid segregation"/>
    <property type="evidence" value="ECO:0007669"/>
    <property type="project" value="TreeGrafter"/>
</dbReference>
<keyword evidence="6" id="KW-0799">Topoisomerase</keyword>
<evidence type="ECO:0000256" key="10">
    <source>
        <dbReference type="SAM" id="MobiDB-lite"/>
    </source>
</evidence>
<dbReference type="InterPro" id="IPR002205">
    <property type="entry name" value="Topo_IIA_dom_A"/>
</dbReference>
<dbReference type="GO" id="GO:0000712">
    <property type="term" value="P:resolution of meiotic recombination intermediates"/>
    <property type="evidence" value="ECO:0007669"/>
    <property type="project" value="TreeGrafter"/>
</dbReference>
<evidence type="ECO:0000313" key="12">
    <source>
        <dbReference type="EMBL" id="KDR64912.1"/>
    </source>
</evidence>
<dbReference type="InterPro" id="IPR013758">
    <property type="entry name" value="Topo_IIA_A/C_ab"/>
</dbReference>
<dbReference type="EMBL" id="KL142670">
    <property type="protein sequence ID" value="KDR64912.1"/>
    <property type="molecule type" value="Genomic_DNA"/>
</dbReference>
<dbReference type="STRING" id="685588.A0A067S4X1"/>
<protein>
    <recommendedName>
        <fullName evidence="3">DNA topoisomerase (ATP-hydrolyzing)</fullName>
        <ecNumber evidence="3">5.6.2.2</ecNumber>
    </recommendedName>
</protein>
<dbReference type="Gene3D" id="3.30.1490.30">
    <property type="match status" value="1"/>
</dbReference>
<evidence type="ECO:0000256" key="4">
    <source>
        <dbReference type="ARBA" id="ARBA00022741"/>
    </source>
</evidence>
<dbReference type="Pfam" id="PF00521">
    <property type="entry name" value="DNA_topoisoIV"/>
    <property type="match status" value="1"/>
</dbReference>
<dbReference type="OrthoDB" id="276498at2759"/>
<evidence type="ECO:0000313" key="13">
    <source>
        <dbReference type="Proteomes" id="UP000027222"/>
    </source>
</evidence>
<evidence type="ECO:0000256" key="5">
    <source>
        <dbReference type="ARBA" id="ARBA00022840"/>
    </source>
</evidence>
<dbReference type="InterPro" id="IPR013760">
    <property type="entry name" value="Topo_IIA-like_dom_sf"/>
</dbReference>
<comment type="caution">
    <text evidence="9">Lacks conserved residue(s) required for the propagation of feature annotation.</text>
</comment>
<comment type="catalytic activity">
    <reaction evidence="1">
        <text>ATP-dependent breakage, passage and rejoining of double-stranded DNA.</text>
        <dbReference type="EC" id="5.6.2.2"/>
    </reaction>
</comment>
<keyword evidence="8" id="KW-0413">Isomerase</keyword>
<feature type="region of interest" description="Disordered" evidence="10">
    <location>
        <begin position="127"/>
        <end position="148"/>
    </location>
</feature>
<evidence type="ECO:0000259" key="11">
    <source>
        <dbReference type="PROSITE" id="PS52040"/>
    </source>
</evidence>
<dbReference type="GO" id="GO:0005524">
    <property type="term" value="F:ATP binding"/>
    <property type="evidence" value="ECO:0007669"/>
    <property type="project" value="UniProtKB-KW"/>
</dbReference>
<dbReference type="PROSITE" id="PS52040">
    <property type="entry name" value="TOPO_IIA"/>
    <property type="match status" value="1"/>
</dbReference>
<dbReference type="PANTHER" id="PTHR10169">
    <property type="entry name" value="DNA TOPOISOMERASE/GYRASE"/>
    <property type="match status" value="1"/>
</dbReference>
<sequence length="186" mass="20629">MPDGKRWLSKYFKGLGTGEDADTREYFNHMAKNGFELILFSMADNTRWIPSVADGLKAEAKFFQLCGFIAEKSAYHHLHGEVSLGATINNLAQEFVGSNNLNLLRPKGQFGTHGPCRGQVYLHQTDAPRESDVQPFRRPSPKPAEGRQSLIKPNFYMPIVPLASSTVGVLSFLATIRQMLSPIFGG</sequence>
<dbReference type="Proteomes" id="UP000027222">
    <property type="component" value="Unassembled WGS sequence"/>
</dbReference>
<dbReference type="EC" id="5.6.2.2" evidence="3"/>
<organism evidence="12 13">
    <name type="scientific">Galerina marginata (strain CBS 339.88)</name>
    <dbReference type="NCBI Taxonomy" id="685588"/>
    <lineage>
        <taxon>Eukaryota</taxon>
        <taxon>Fungi</taxon>
        <taxon>Dikarya</taxon>
        <taxon>Basidiomycota</taxon>
        <taxon>Agaricomycotina</taxon>
        <taxon>Agaricomycetes</taxon>
        <taxon>Agaricomycetidae</taxon>
        <taxon>Agaricales</taxon>
        <taxon>Agaricineae</taxon>
        <taxon>Strophariaceae</taxon>
        <taxon>Galerina</taxon>
    </lineage>
</organism>
<dbReference type="GO" id="GO:0006265">
    <property type="term" value="P:DNA topological change"/>
    <property type="evidence" value="ECO:0007669"/>
    <property type="project" value="InterPro"/>
</dbReference>
<name>A0A067S4X1_GALM3</name>
<dbReference type="SUPFAM" id="SSF56719">
    <property type="entry name" value="Type II DNA topoisomerase"/>
    <property type="match status" value="1"/>
</dbReference>
<keyword evidence="4" id="KW-0547">Nucleotide-binding</keyword>
<dbReference type="InterPro" id="IPR050634">
    <property type="entry name" value="DNA_Topoisomerase_II"/>
</dbReference>
<evidence type="ECO:0000256" key="8">
    <source>
        <dbReference type="ARBA" id="ARBA00023235"/>
    </source>
</evidence>
<dbReference type="GO" id="GO:0003918">
    <property type="term" value="F:DNA topoisomerase type II (double strand cut, ATP-hydrolyzing) activity"/>
    <property type="evidence" value="ECO:0007669"/>
    <property type="project" value="UniProtKB-EC"/>
</dbReference>
<gene>
    <name evidence="12" type="ORF">GALMADRAFT_162512</name>
</gene>
<keyword evidence="5" id="KW-0067">ATP-binding</keyword>
<dbReference type="GO" id="GO:0005634">
    <property type="term" value="C:nucleus"/>
    <property type="evidence" value="ECO:0007669"/>
    <property type="project" value="TreeGrafter"/>
</dbReference>